<comment type="caution">
    <text evidence="4">The sequence shown here is derived from an EMBL/GenBank/DDBJ whole genome shotgun (WGS) entry which is preliminary data.</text>
</comment>
<dbReference type="EMBL" id="UYJE01009234">
    <property type="protein sequence ID" value="VDI71529.1"/>
    <property type="molecule type" value="Genomic_DNA"/>
</dbReference>
<dbReference type="SMART" id="SM00336">
    <property type="entry name" value="BBOX"/>
    <property type="match status" value="2"/>
</dbReference>
<evidence type="ECO:0000313" key="5">
    <source>
        <dbReference type="Proteomes" id="UP000596742"/>
    </source>
</evidence>
<protein>
    <recommendedName>
        <fullName evidence="3">B box-type domain-containing protein</fullName>
    </recommendedName>
</protein>
<evidence type="ECO:0000256" key="1">
    <source>
        <dbReference type="PROSITE-ProRule" id="PRU00024"/>
    </source>
</evidence>
<dbReference type="InterPro" id="IPR011042">
    <property type="entry name" value="6-blade_b-propeller_TolB-like"/>
</dbReference>
<dbReference type="OrthoDB" id="6326319at2759"/>
<evidence type="ECO:0000256" key="2">
    <source>
        <dbReference type="SAM" id="Coils"/>
    </source>
</evidence>
<sequence>MAFSKSVIRSQMPINCNLCETEKNIRWKCLTCGVLMCSTCKDKIHLRIGKDHKVVNIKNVGLPIEELDFKNIKCQEHSEQSTCLFCTKCNALVCPTCVAKVHTKHDLIEISNAYNLKIDKLKKELSRLHKEKDEITATKTELNLLKTAENTNYKKVSTDILKHEEIMKETVEKFIGKLKNELDQIHEASSKSNEESINAISESENQINEKYSDVQNFINTTDVTEFFQVVSKFERSKVVSIPKPKILRSSTLQFIPEEFTQSNIGVIQSIDIPLAEVKVSLSIINEYKTNLSYVSYLCACPDDSLWMASCHADMDGVVRNVKTEGFNLETQSTYNIKVVGMALSASHDLLLVPEVGSKLKMITSTTNRVTDTIYDIYPFEPVAIHVGSGGQIIVGGILNYRGAVHVIKKNGDHEAVYENDKHNQPIFKYPRNITTTSNGNIHVVDYIAGEESGKLVVLGVGGNVINIYKGNADINKKKPFKPAGIITTPRDNVIVVDVVTQILCIMNNSGQLIAYIKTNDSGVECPFSVAINQTGQLYIGCTRMLCREEKEAKLFKVNIIGC</sequence>
<keyword evidence="2" id="KW-0175">Coiled coil</keyword>
<dbReference type="PANTHER" id="PTHR25462">
    <property type="entry name" value="BONUS, ISOFORM C-RELATED"/>
    <property type="match status" value="1"/>
</dbReference>
<keyword evidence="1" id="KW-0863">Zinc-finger</keyword>
<dbReference type="InterPro" id="IPR047153">
    <property type="entry name" value="TRIM45/56/19-like"/>
</dbReference>
<dbReference type="GO" id="GO:0008270">
    <property type="term" value="F:zinc ion binding"/>
    <property type="evidence" value="ECO:0007669"/>
    <property type="project" value="UniProtKB-KW"/>
</dbReference>
<proteinExistence type="predicted"/>
<feature type="domain" description="B box-type" evidence="3">
    <location>
        <begin position="11"/>
        <end position="57"/>
    </location>
</feature>
<dbReference type="Gene3D" id="3.30.160.60">
    <property type="entry name" value="Classic Zinc Finger"/>
    <property type="match status" value="1"/>
</dbReference>
<evidence type="ECO:0000313" key="4">
    <source>
        <dbReference type="EMBL" id="VDI71529.1"/>
    </source>
</evidence>
<dbReference type="AlphaFoldDB" id="A0A8B6GZT1"/>
<keyword evidence="5" id="KW-1185">Reference proteome</keyword>
<gene>
    <name evidence="4" type="ORF">MGAL_10B083678</name>
</gene>
<keyword evidence="1" id="KW-0862">Zinc</keyword>
<feature type="coiled-coil region" evidence="2">
    <location>
        <begin position="111"/>
        <end position="138"/>
    </location>
</feature>
<dbReference type="Proteomes" id="UP000596742">
    <property type="component" value="Unassembled WGS sequence"/>
</dbReference>
<dbReference type="Gene3D" id="2.120.10.30">
    <property type="entry name" value="TolB, C-terminal domain"/>
    <property type="match status" value="1"/>
</dbReference>
<dbReference type="SUPFAM" id="SSF57845">
    <property type="entry name" value="B-box zinc-binding domain"/>
    <property type="match status" value="1"/>
</dbReference>
<dbReference type="Pfam" id="PF00643">
    <property type="entry name" value="zf-B_box"/>
    <property type="match status" value="2"/>
</dbReference>
<keyword evidence="1" id="KW-0479">Metal-binding</keyword>
<dbReference type="PROSITE" id="PS50119">
    <property type="entry name" value="ZF_BBOX"/>
    <property type="match status" value="2"/>
</dbReference>
<feature type="domain" description="B box-type" evidence="3">
    <location>
        <begin position="69"/>
        <end position="110"/>
    </location>
</feature>
<organism evidence="4 5">
    <name type="scientific">Mytilus galloprovincialis</name>
    <name type="common">Mediterranean mussel</name>
    <dbReference type="NCBI Taxonomy" id="29158"/>
    <lineage>
        <taxon>Eukaryota</taxon>
        <taxon>Metazoa</taxon>
        <taxon>Spiralia</taxon>
        <taxon>Lophotrochozoa</taxon>
        <taxon>Mollusca</taxon>
        <taxon>Bivalvia</taxon>
        <taxon>Autobranchia</taxon>
        <taxon>Pteriomorphia</taxon>
        <taxon>Mytilida</taxon>
        <taxon>Mytiloidea</taxon>
        <taxon>Mytilidae</taxon>
        <taxon>Mytilinae</taxon>
        <taxon>Mytilus</taxon>
    </lineage>
</organism>
<dbReference type="InterPro" id="IPR000315">
    <property type="entry name" value="Znf_B-box"/>
</dbReference>
<accession>A0A8B6GZT1</accession>
<name>A0A8B6GZT1_MYTGA</name>
<reference evidence="4" key="1">
    <citation type="submission" date="2018-11" db="EMBL/GenBank/DDBJ databases">
        <authorList>
            <person name="Alioto T."/>
            <person name="Alioto T."/>
        </authorList>
    </citation>
    <scope>NUCLEOTIDE SEQUENCE</scope>
</reference>
<dbReference type="SUPFAM" id="SSF101898">
    <property type="entry name" value="NHL repeat"/>
    <property type="match status" value="1"/>
</dbReference>
<dbReference type="PANTHER" id="PTHR25462:SF296">
    <property type="entry name" value="MEIOTIC P26, ISOFORM F"/>
    <property type="match status" value="1"/>
</dbReference>
<dbReference type="CDD" id="cd19757">
    <property type="entry name" value="Bbox1"/>
    <property type="match status" value="1"/>
</dbReference>
<evidence type="ECO:0000259" key="3">
    <source>
        <dbReference type="PROSITE" id="PS50119"/>
    </source>
</evidence>